<feature type="compositionally biased region" description="Low complexity" evidence="1">
    <location>
        <begin position="295"/>
        <end position="311"/>
    </location>
</feature>
<dbReference type="Proteomes" id="UP000830115">
    <property type="component" value="Chromosome"/>
</dbReference>
<protein>
    <recommendedName>
        <fullName evidence="4">DNA-directed RNA polymerase specialized sigma24 family protein</fullName>
    </recommendedName>
</protein>
<dbReference type="EMBL" id="CP086322">
    <property type="protein sequence ID" value="UQA97278.1"/>
    <property type="molecule type" value="Genomic_DNA"/>
</dbReference>
<dbReference type="SUPFAM" id="SSF88946">
    <property type="entry name" value="Sigma2 domain of RNA polymerase sigma factors"/>
    <property type="match status" value="1"/>
</dbReference>
<name>A0ABY4MIA2_9ACTN</name>
<evidence type="ECO:0000313" key="2">
    <source>
        <dbReference type="EMBL" id="UQA97278.1"/>
    </source>
</evidence>
<gene>
    <name evidence="2" type="ORF">K9S39_40290</name>
</gene>
<keyword evidence="3" id="KW-1185">Reference proteome</keyword>
<organism evidence="2 3">
    <name type="scientific">Streptomyces halobius</name>
    <dbReference type="NCBI Taxonomy" id="2879846"/>
    <lineage>
        <taxon>Bacteria</taxon>
        <taxon>Bacillati</taxon>
        <taxon>Actinomycetota</taxon>
        <taxon>Actinomycetes</taxon>
        <taxon>Kitasatosporales</taxon>
        <taxon>Streptomycetaceae</taxon>
        <taxon>Streptomyces</taxon>
    </lineage>
</organism>
<evidence type="ECO:0000256" key="1">
    <source>
        <dbReference type="SAM" id="MobiDB-lite"/>
    </source>
</evidence>
<dbReference type="RefSeq" id="WP_248868204.1">
    <property type="nucleotide sequence ID" value="NZ_CP086322.1"/>
</dbReference>
<reference evidence="2" key="1">
    <citation type="submission" date="2021-10" db="EMBL/GenBank/DDBJ databases">
        <title>Streptomyces nigrumlapis sp.nov.,an antimicrobial producing actinobacterium isolated from Black Gobi rocks.</title>
        <authorList>
            <person name="Wen Y."/>
            <person name="Zhang W."/>
            <person name="Liu X.G."/>
        </authorList>
    </citation>
    <scope>NUCLEOTIDE SEQUENCE</scope>
    <source>
        <strain evidence="2">ST13-2-2</strain>
    </source>
</reference>
<evidence type="ECO:0008006" key="4">
    <source>
        <dbReference type="Google" id="ProtNLM"/>
    </source>
</evidence>
<evidence type="ECO:0000313" key="3">
    <source>
        <dbReference type="Proteomes" id="UP000830115"/>
    </source>
</evidence>
<feature type="region of interest" description="Disordered" evidence="1">
    <location>
        <begin position="346"/>
        <end position="369"/>
    </location>
</feature>
<feature type="region of interest" description="Disordered" evidence="1">
    <location>
        <begin position="283"/>
        <end position="311"/>
    </location>
</feature>
<sequence length="369" mass="40610">MHLLLGLRPPQRPLSDTAVIQAVRKGRAELFRHIYRRHYAAVQAYAAQCMPEPLHAHELTSYVFAQLLQRMLAGEPFVDGRHVGCLRRQLLDSVRAAAIRHREYAELSPEFRDWIAAGCQWPWDEDVQLGLAFPRLPTTTQCLIWHCVVDRDDPALTARITGLSRDALQDTYHKAKVMLRQARTDLYLERLGRPDCAEVVKQLALRPKAPLAKEITDHLDACPACLGVYKDLSELDARMEAQLPVRLLGWWPGENYLRAKAAIPVPTVDPPFLARLLERGRSGAATQHPRVHQTRAAASAGGRWSGGAAPSHAGSSRASVAVVGFLVGVATGLTALAACDQGEVRGPLQDGVSYPSESYPPVDGDATRP</sequence>
<dbReference type="Gene3D" id="1.10.1740.10">
    <property type="match status" value="1"/>
</dbReference>
<proteinExistence type="predicted"/>
<accession>A0ABY4MIA2</accession>
<dbReference type="InterPro" id="IPR013325">
    <property type="entry name" value="RNA_pol_sigma_r2"/>
</dbReference>